<gene>
    <name evidence="2" type="ORF">HII31_07498</name>
</gene>
<sequence>MSDFSRDSSPDPIILPSSPLSGRKTNNVRSTRKSSPIKRTARASPSKSMILDTPQAGEASPWRIKVTVQAEPRDGSPGKKTTKTMTVPLESPIKGRRSSSPTKKPTPKKPTPAKKRGRKRKGSPIKEQRSAPQLRAQEEVQPELDLEPAIVDDDLPPPSQTPPRRASGRLARLSAQWSNGTGRTKRLSMAREELDQALQDAMGPGCEGLGDMTLNRAEDFTMVSLESLQSAKEASLAHISQLNAERSQLGRSQLSVSYLPSSPPKNQYPDISATAARARSSLGSPFEPTPSKRTSLSVPFSTKSSAKGKSSLRHEVDAMSWKPTGLAKLRPSSRAEEVQPAQDLESQWQEQRQAVSQQISNADADDVVVVNDDGDESEDDLNGGEDVQQDMWQEEASRPATGNPSNDEREERVHPDFRPTHSPSEAEDPNYKPHSSQKRAQKFEDLFAHLPEKPLRPKIPRTWRRSSGMDFSYVDSPAHQQPAETVEQRRPSADGSGVLTPPSTDESEQEVEEDNLSADLQGDADDQLRSEYTQPERGNAEDEEDEVDGGDLQDEVDDQLQSEFTQPEAEATRFHEDDYDDHEMIDEEEEHSRNDSKDPLNESTAGGATTMPDQPEPSKSFVTNASQANLKEKPKRGRPARKPTMDLDELLGLKSSPQKAPPPQQPSQHSSAKKQSSPVQLSSSSKLKQAQGSTSLSESAFNSIRTDDLLTNPPTSRHLKELRDSGVKQFSESGQYPVTEPFKAQPPAEAAQPKRRGRQYFGRNHPNNTQSTVTDSFASTGSVQAHPQVQIPVQQAQSHPRSQATAQALPKPVAAPEREKSTYGREVANGRQPSQYAPAYRKPPVPRYDEIVEAEEELKQNYQQSQSIQADTYEEDEDVDDAGGEDESADPSVTYEENLNLDSPTKIKINFGDSSACDASWLNTANRRPPLFEAQAPSQYAQPLAPVQSQPRPNPAKQHVDASSAIVTNIKSTTTGLLSQIGTTLWSKLNRPVQPAEPIPTLHTKPYEAPIVFPPTLRSQIRSRYGVLSEEHPWTMAHMRTLHRMLNSTMSGRPDSIIPKKGRLPHDLESRIGKTQTSIAGYKFTFTKEHAYTVFTFVQTLVSNTTVAAMRRGEVEMLGDDIAKQCRGYYDPERHGDDVVYAERKDFGKISLDFVVKALGDCVKANDVLRKRLVEDEGMDEEEFVN</sequence>
<evidence type="ECO:0000313" key="2">
    <source>
        <dbReference type="EMBL" id="KAF7191138.1"/>
    </source>
</evidence>
<feature type="compositionally biased region" description="Acidic residues" evidence="1">
    <location>
        <begin position="577"/>
        <end position="589"/>
    </location>
</feature>
<organism evidence="2 3">
    <name type="scientific">Pseudocercospora fuligena</name>
    <dbReference type="NCBI Taxonomy" id="685502"/>
    <lineage>
        <taxon>Eukaryota</taxon>
        <taxon>Fungi</taxon>
        <taxon>Dikarya</taxon>
        <taxon>Ascomycota</taxon>
        <taxon>Pezizomycotina</taxon>
        <taxon>Dothideomycetes</taxon>
        <taxon>Dothideomycetidae</taxon>
        <taxon>Mycosphaerellales</taxon>
        <taxon>Mycosphaerellaceae</taxon>
        <taxon>Pseudocercospora</taxon>
    </lineage>
</organism>
<feature type="compositionally biased region" description="Polar residues" evidence="1">
    <location>
        <begin position="694"/>
        <end position="704"/>
    </location>
</feature>
<feature type="region of interest" description="Disordered" evidence="1">
    <location>
        <begin position="1"/>
        <end position="185"/>
    </location>
</feature>
<feature type="compositionally biased region" description="Acidic residues" evidence="1">
    <location>
        <begin position="505"/>
        <end position="516"/>
    </location>
</feature>
<dbReference type="OrthoDB" id="3946221at2759"/>
<feature type="compositionally biased region" description="Basic and acidic residues" evidence="1">
    <location>
        <begin position="590"/>
        <end position="600"/>
    </location>
</feature>
<feature type="compositionally biased region" description="Low complexity" evidence="1">
    <location>
        <begin position="10"/>
        <end position="21"/>
    </location>
</feature>
<feature type="compositionally biased region" description="Basic residues" evidence="1">
    <location>
        <begin position="105"/>
        <end position="123"/>
    </location>
</feature>
<feature type="compositionally biased region" description="Acidic residues" evidence="1">
    <location>
        <begin position="372"/>
        <end position="383"/>
    </location>
</feature>
<evidence type="ECO:0000313" key="3">
    <source>
        <dbReference type="Proteomes" id="UP000660729"/>
    </source>
</evidence>
<feature type="compositionally biased region" description="Basic residues" evidence="1">
    <location>
        <begin position="30"/>
        <end position="41"/>
    </location>
</feature>
<keyword evidence="3" id="KW-1185">Reference proteome</keyword>
<name>A0A8H6RHS1_9PEZI</name>
<feature type="compositionally biased region" description="Polar residues" evidence="1">
    <location>
        <begin position="620"/>
        <end position="629"/>
    </location>
</feature>
<protein>
    <submittedName>
        <fullName evidence="2">Uncharacterized protein</fullName>
    </submittedName>
</protein>
<feature type="compositionally biased region" description="Low complexity" evidence="1">
    <location>
        <begin position="666"/>
        <end position="693"/>
    </location>
</feature>
<feature type="compositionally biased region" description="Acidic residues" evidence="1">
    <location>
        <begin position="872"/>
        <end position="889"/>
    </location>
</feature>
<feature type="compositionally biased region" description="Low complexity" evidence="1">
    <location>
        <begin position="740"/>
        <end position="751"/>
    </location>
</feature>
<reference evidence="2" key="1">
    <citation type="submission" date="2020-04" db="EMBL/GenBank/DDBJ databases">
        <title>Draft genome resource of the tomato pathogen Pseudocercospora fuligena.</title>
        <authorList>
            <person name="Zaccaron A."/>
        </authorList>
    </citation>
    <scope>NUCLEOTIDE SEQUENCE</scope>
    <source>
        <strain evidence="2">PF001</strain>
    </source>
</reference>
<feature type="compositionally biased region" description="Basic and acidic residues" evidence="1">
    <location>
        <begin position="441"/>
        <end position="455"/>
    </location>
</feature>
<feature type="compositionally biased region" description="Polar residues" evidence="1">
    <location>
        <begin position="860"/>
        <end position="870"/>
    </location>
</feature>
<feature type="compositionally biased region" description="Polar residues" evidence="1">
    <location>
        <begin position="291"/>
        <end position="308"/>
    </location>
</feature>
<dbReference type="EMBL" id="JABCIY010000160">
    <property type="protein sequence ID" value="KAF7191138.1"/>
    <property type="molecule type" value="Genomic_DNA"/>
</dbReference>
<proteinExistence type="predicted"/>
<comment type="caution">
    <text evidence="2">The sequence shown here is derived from an EMBL/GenBank/DDBJ whole genome shotgun (WGS) entry which is preliminary data.</text>
</comment>
<accession>A0A8H6RHS1</accession>
<feature type="compositionally biased region" description="Acidic residues" evidence="1">
    <location>
        <begin position="541"/>
        <end position="560"/>
    </location>
</feature>
<feature type="compositionally biased region" description="Polar residues" evidence="1">
    <location>
        <begin position="344"/>
        <end position="359"/>
    </location>
</feature>
<feature type="compositionally biased region" description="Acidic residues" evidence="1">
    <location>
        <begin position="140"/>
        <end position="155"/>
    </location>
</feature>
<dbReference type="Proteomes" id="UP000660729">
    <property type="component" value="Unassembled WGS sequence"/>
</dbReference>
<feature type="compositionally biased region" description="Basic and acidic residues" evidence="1">
    <location>
        <begin position="406"/>
        <end position="419"/>
    </location>
</feature>
<evidence type="ECO:0000256" key="1">
    <source>
        <dbReference type="SAM" id="MobiDB-lite"/>
    </source>
</evidence>
<feature type="region of interest" description="Disordered" evidence="1">
    <location>
        <begin position="250"/>
        <end position="894"/>
    </location>
</feature>
<feature type="compositionally biased region" description="Polar residues" evidence="1">
    <location>
        <begin position="765"/>
        <end position="806"/>
    </location>
</feature>
<feature type="compositionally biased region" description="Low complexity" evidence="1">
    <location>
        <begin position="164"/>
        <end position="175"/>
    </location>
</feature>
<dbReference type="AlphaFoldDB" id="A0A8H6RHS1"/>
<feature type="compositionally biased region" description="Polar residues" evidence="1">
    <location>
        <begin position="250"/>
        <end position="260"/>
    </location>
</feature>